<keyword evidence="2" id="KW-1185">Reference proteome</keyword>
<organism evidence="1 2">
    <name type="scientific">Spartinivicinus marinus</name>
    <dbReference type="NCBI Taxonomy" id="2994442"/>
    <lineage>
        <taxon>Bacteria</taxon>
        <taxon>Pseudomonadati</taxon>
        <taxon>Pseudomonadota</taxon>
        <taxon>Gammaproteobacteria</taxon>
        <taxon>Oceanospirillales</taxon>
        <taxon>Zooshikellaceae</taxon>
        <taxon>Spartinivicinus</taxon>
    </lineage>
</organism>
<dbReference type="RefSeq" id="WP_180568995.1">
    <property type="nucleotide sequence ID" value="NZ_JACCKB010000019.1"/>
</dbReference>
<evidence type="ECO:0000313" key="2">
    <source>
        <dbReference type="Proteomes" id="UP000569732"/>
    </source>
</evidence>
<gene>
    <name evidence="1" type="ORF">H0A36_13215</name>
</gene>
<reference evidence="1 2" key="1">
    <citation type="submission" date="2020-07" db="EMBL/GenBank/DDBJ databases">
        <title>Endozoicomonas sp. nov., isolated from sediment.</title>
        <authorList>
            <person name="Gu T."/>
        </authorList>
    </citation>
    <scope>NUCLEOTIDE SEQUENCE [LARGE SCALE GENOMIC DNA]</scope>
    <source>
        <strain evidence="1 2">SM1973</strain>
    </source>
</reference>
<comment type="caution">
    <text evidence="1">The sequence shown here is derived from an EMBL/GenBank/DDBJ whole genome shotgun (WGS) entry which is preliminary data.</text>
</comment>
<protein>
    <submittedName>
        <fullName evidence="1">Uncharacterized protein</fullName>
    </submittedName>
</protein>
<name>A0A853ICQ9_9GAMM</name>
<dbReference type="Proteomes" id="UP000569732">
    <property type="component" value="Unassembled WGS sequence"/>
</dbReference>
<dbReference type="AlphaFoldDB" id="A0A853ICQ9"/>
<sequence>MIWDIPALLNTIGHTRNQLYNDNTAGQLNYHWEDIAAALGMGNLPAESYYLGRYLIFDDQADKQKLIELITIEAEYLAETHYWKLGDVSLEQLALLACEELKIMSVCEQCDGLGFNRSGDDCSPCSGYGWKSYSEKDKYQFLGLDSKSWFRRWQGRYMDILNYVGDAAYHLREHLKQQLY</sequence>
<dbReference type="EMBL" id="JACCKB010000019">
    <property type="protein sequence ID" value="NYZ66975.1"/>
    <property type="molecule type" value="Genomic_DNA"/>
</dbReference>
<proteinExistence type="predicted"/>
<evidence type="ECO:0000313" key="1">
    <source>
        <dbReference type="EMBL" id="NYZ66975.1"/>
    </source>
</evidence>
<accession>A0A853ICQ9</accession>